<sequence length="274" mass="29237">MGPLGPLGPIPSPRMDFDEWTPLGHGDPLKNDPTYDYVPPVLDRVHYWMEESSARRDVDLNAVPVPATMLVPPPPPPPAPTTAAFTGAPPSYSSLNPFHHFEDRPVVPNVLFEEKPFGSFDAQGFGDVLRDAAPTPSPVVQHQPLLGPTPVAGPLLPTPHSPTPAPRPPRPPSPNAIRAEPAKSSKLAASTTTTTPLPSTTTARTAPMTTTSSSISSLVRGLLHREAATTASTLTTDPLFAHYKQPVTPVQGPAYLIIQGHSKVKTYGPVLRRI</sequence>
<gene>
    <name evidence="3" type="primary">LOC117654494</name>
</gene>
<dbReference type="AlphaFoldDB" id="A0A6P9AFC1"/>
<organism evidence="3">
    <name type="scientific">Thrips palmi</name>
    <name type="common">Melon thrips</name>
    <dbReference type="NCBI Taxonomy" id="161013"/>
    <lineage>
        <taxon>Eukaryota</taxon>
        <taxon>Metazoa</taxon>
        <taxon>Ecdysozoa</taxon>
        <taxon>Arthropoda</taxon>
        <taxon>Hexapoda</taxon>
        <taxon>Insecta</taxon>
        <taxon>Pterygota</taxon>
        <taxon>Neoptera</taxon>
        <taxon>Paraneoptera</taxon>
        <taxon>Thysanoptera</taxon>
        <taxon>Terebrantia</taxon>
        <taxon>Thripoidea</taxon>
        <taxon>Thripidae</taxon>
        <taxon>Thrips</taxon>
    </lineage>
</organism>
<dbReference type="KEGG" id="tpal:117654494"/>
<evidence type="ECO:0000313" key="2">
    <source>
        <dbReference type="Proteomes" id="UP000515158"/>
    </source>
</evidence>
<proteinExistence type="predicted"/>
<name>A0A6P9AFC1_THRPL</name>
<feature type="compositionally biased region" description="Low complexity" evidence="1">
    <location>
        <begin position="182"/>
        <end position="212"/>
    </location>
</feature>
<accession>A0A6P9AFC1</accession>
<dbReference type="OrthoDB" id="8062658at2759"/>
<feature type="compositionally biased region" description="Pro residues" evidence="1">
    <location>
        <begin position="156"/>
        <end position="174"/>
    </location>
</feature>
<keyword evidence="2" id="KW-1185">Reference proteome</keyword>
<dbReference type="Proteomes" id="UP000515158">
    <property type="component" value="Unplaced"/>
</dbReference>
<reference evidence="3" key="1">
    <citation type="submission" date="2025-08" db="UniProtKB">
        <authorList>
            <consortium name="RefSeq"/>
        </authorList>
    </citation>
    <scope>IDENTIFICATION</scope>
    <source>
        <tissue evidence="3">Total insect</tissue>
    </source>
</reference>
<evidence type="ECO:0000256" key="1">
    <source>
        <dbReference type="SAM" id="MobiDB-lite"/>
    </source>
</evidence>
<evidence type="ECO:0000313" key="3">
    <source>
        <dbReference type="RefSeq" id="XP_034257052.1"/>
    </source>
</evidence>
<protein>
    <submittedName>
        <fullName evidence="3">Lysine-rich arabinogalactan protein 19</fullName>
    </submittedName>
</protein>
<dbReference type="RefSeq" id="XP_034257052.1">
    <property type="nucleotide sequence ID" value="XM_034401161.1"/>
</dbReference>
<feature type="region of interest" description="Disordered" evidence="1">
    <location>
        <begin position="130"/>
        <end position="212"/>
    </location>
</feature>
<dbReference type="InParanoid" id="A0A6P9AFC1"/>
<dbReference type="GeneID" id="117654494"/>